<dbReference type="Proteomes" id="UP000234323">
    <property type="component" value="Unassembled WGS sequence"/>
</dbReference>
<name>A0A2I1HH19_9GLOM</name>
<organism evidence="1 2">
    <name type="scientific">Rhizophagus irregularis</name>
    <dbReference type="NCBI Taxonomy" id="588596"/>
    <lineage>
        <taxon>Eukaryota</taxon>
        <taxon>Fungi</taxon>
        <taxon>Fungi incertae sedis</taxon>
        <taxon>Mucoromycota</taxon>
        <taxon>Glomeromycotina</taxon>
        <taxon>Glomeromycetes</taxon>
        <taxon>Glomerales</taxon>
        <taxon>Glomeraceae</taxon>
        <taxon>Rhizophagus</taxon>
    </lineage>
</organism>
<comment type="caution">
    <text evidence="1">The sequence shown here is derived from an EMBL/GenBank/DDBJ whole genome shotgun (WGS) entry which is preliminary data.</text>
</comment>
<proteinExistence type="predicted"/>
<gene>
    <name evidence="1" type="ORF">RhiirA4_479857</name>
</gene>
<keyword evidence="2" id="KW-1185">Reference proteome</keyword>
<sequence>MAFKYGFCNLHVNKCHSKANYHQKKLDKIFQDWQTSEALGEALDRMKMLNAINYVSLWPEDVFCKQICCATLYQDYLTWCDKNNEQALSSNSFGKKFLQMDINRKRVRVLGNSNREWQYILDRSKIISKGYIDQISAIYLHLHFEFSDLTLSIIFWHPSWPETGKLIEILRFSASFMTALGYYQVATIVPAWILQITCPKDQPELCHSNQISVKDKHSNIESNIQSGHVNDSETRRKAWYLDYIVVVRLNGGW</sequence>
<dbReference type="VEuPathDB" id="FungiDB:FUN_009815"/>
<dbReference type="EMBL" id="LLXI01002880">
    <property type="protein sequence ID" value="PKY58169.1"/>
    <property type="molecule type" value="Genomic_DNA"/>
</dbReference>
<evidence type="ECO:0000313" key="1">
    <source>
        <dbReference type="EMBL" id="PKY58169.1"/>
    </source>
</evidence>
<dbReference type="AlphaFoldDB" id="A0A2I1HH19"/>
<accession>A0A2I1HH19</accession>
<reference evidence="1 2" key="1">
    <citation type="submission" date="2015-10" db="EMBL/GenBank/DDBJ databases">
        <title>Genome analyses suggest a sexual origin of heterokaryosis in a supposedly ancient asexual fungus.</title>
        <authorList>
            <person name="Ropars J."/>
            <person name="Sedzielewska K."/>
            <person name="Noel J."/>
            <person name="Charron P."/>
            <person name="Farinelli L."/>
            <person name="Marton T."/>
            <person name="Kruger M."/>
            <person name="Pelin A."/>
            <person name="Brachmann A."/>
            <person name="Corradi N."/>
        </authorList>
    </citation>
    <scope>NUCLEOTIDE SEQUENCE [LARGE SCALE GENOMIC DNA]</scope>
    <source>
        <strain evidence="1 2">A4</strain>
    </source>
</reference>
<evidence type="ECO:0008006" key="3">
    <source>
        <dbReference type="Google" id="ProtNLM"/>
    </source>
</evidence>
<protein>
    <recommendedName>
        <fullName evidence="3">DNA primase/nucleoside triphosphatase C-terminal domain-containing protein</fullName>
    </recommendedName>
</protein>
<evidence type="ECO:0000313" key="2">
    <source>
        <dbReference type="Proteomes" id="UP000234323"/>
    </source>
</evidence>